<feature type="transmembrane region" description="Helical" evidence="2">
    <location>
        <begin position="28"/>
        <end position="49"/>
    </location>
</feature>
<keyword evidence="2" id="KW-0812">Transmembrane</keyword>
<comment type="caution">
    <text evidence="3">The sequence shown here is derived from an EMBL/GenBank/DDBJ whole genome shotgun (WGS) entry which is preliminary data.</text>
</comment>
<evidence type="ECO:0000313" key="3">
    <source>
        <dbReference type="EMBL" id="TPP60059.1"/>
    </source>
</evidence>
<evidence type="ECO:0000313" key="4">
    <source>
        <dbReference type="Proteomes" id="UP000316759"/>
    </source>
</evidence>
<feature type="transmembrane region" description="Helical" evidence="2">
    <location>
        <begin position="613"/>
        <end position="633"/>
    </location>
</feature>
<name>A0A504YIC6_FASGI</name>
<dbReference type="Proteomes" id="UP000316759">
    <property type="component" value="Unassembled WGS sequence"/>
</dbReference>
<feature type="region of interest" description="Disordered" evidence="1">
    <location>
        <begin position="106"/>
        <end position="178"/>
    </location>
</feature>
<keyword evidence="2" id="KW-0472">Membrane</keyword>
<keyword evidence="4" id="KW-1185">Reference proteome</keyword>
<dbReference type="OrthoDB" id="6238705at2759"/>
<feature type="compositionally biased region" description="Acidic residues" evidence="1">
    <location>
        <begin position="153"/>
        <end position="165"/>
    </location>
</feature>
<keyword evidence="2" id="KW-1133">Transmembrane helix</keyword>
<dbReference type="EMBL" id="SUNJ01009899">
    <property type="protein sequence ID" value="TPP60059.1"/>
    <property type="molecule type" value="Genomic_DNA"/>
</dbReference>
<dbReference type="AlphaFoldDB" id="A0A504YIC6"/>
<sequence>MPAVSLQRDNQTFSSEPFQPDEKFPLKLGVILLASCIVLLFVVLICLICRRLRRYARLLGEKDDDEDDDGLDEVEKLDLNNLVDQEITQFDMETLRLAKAEYEQKRHRQPLATTVPPSSSKSSIRRTFSRKEGTKASSKTLADVPLSAFSIGDENDNDDDGDSIQDESGQGGLNPNNCYPKPEPIQIVTKAVPVQQPVHEVEPDVQHTEMTVSETTKTVAALNEHEIKEIVSQLEQPQAIPVPKSTVRRVSSTPNIQLPHSEVFGIPAKPGSARSEKSTFTGLDDAELFEECAEDDELGLYDDDGTEFTNSTTVANSTLISGSRGNVAASTDSIADMGATRPLLPLKLPDWALQSGQVERGFLVFSMRINRKPGAGSNWFLMDLCIREARCILSHHTEARAGKFYVKARIQPTGMREMQSIVSLNQLHTRGPQQHSSFVPEKLHAFGLGRSGVGISAGRTPIRRAFRSPVFWHAITLEIPISLSESCSSGHAITQHYGSPLSCAVRNPARTQLELRLDLKEQNALPTDGLYSSSPSLTLLPPWKNSQVLGSVRIPLTQRIWDYFLHNSEEVLTPDETLSNRATADRSEAPWSGGEKAVELKPRVLRFVRRLEVPFQVIYFIFLFPFVGSKYSIDFLLVKQV</sequence>
<gene>
    <name evidence="3" type="ORF">FGIG_08206</name>
</gene>
<protein>
    <submittedName>
        <fullName evidence="3">Uncharacterized protein</fullName>
    </submittedName>
</protein>
<proteinExistence type="predicted"/>
<evidence type="ECO:0000256" key="1">
    <source>
        <dbReference type="SAM" id="MobiDB-lite"/>
    </source>
</evidence>
<reference evidence="3 4" key="1">
    <citation type="submission" date="2019-04" db="EMBL/GenBank/DDBJ databases">
        <title>Annotation for the trematode Fasciola gigantica.</title>
        <authorList>
            <person name="Choi Y.-J."/>
        </authorList>
    </citation>
    <scope>NUCLEOTIDE SEQUENCE [LARGE SCALE GENOMIC DNA]</scope>
    <source>
        <strain evidence="3">Uganda_cow_1</strain>
    </source>
</reference>
<organism evidence="3 4">
    <name type="scientific">Fasciola gigantica</name>
    <name type="common">Giant liver fluke</name>
    <dbReference type="NCBI Taxonomy" id="46835"/>
    <lineage>
        <taxon>Eukaryota</taxon>
        <taxon>Metazoa</taxon>
        <taxon>Spiralia</taxon>
        <taxon>Lophotrochozoa</taxon>
        <taxon>Platyhelminthes</taxon>
        <taxon>Trematoda</taxon>
        <taxon>Digenea</taxon>
        <taxon>Plagiorchiida</taxon>
        <taxon>Echinostomata</taxon>
        <taxon>Echinostomatoidea</taxon>
        <taxon>Fasciolidae</taxon>
        <taxon>Fasciola</taxon>
    </lineage>
</organism>
<evidence type="ECO:0000256" key="2">
    <source>
        <dbReference type="SAM" id="Phobius"/>
    </source>
</evidence>
<accession>A0A504YIC6</accession>